<evidence type="ECO:0000313" key="2">
    <source>
        <dbReference type="EMBL" id="CAD8144987.1"/>
    </source>
</evidence>
<dbReference type="Proteomes" id="UP000689195">
    <property type="component" value="Unassembled WGS sequence"/>
</dbReference>
<dbReference type="PANTHER" id="PTHR12621">
    <property type="entry name" value="CYSTEINE AND HISTIDINE-RICH DOMAIN CHORD -CONTAINING PROTEIN"/>
    <property type="match status" value="1"/>
</dbReference>
<evidence type="ECO:0000256" key="1">
    <source>
        <dbReference type="SAM" id="Phobius"/>
    </source>
</evidence>
<accession>A0A8S1T0I9</accession>
<protein>
    <recommendedName>
        <fullName evidence="4">Transmembrane protein</fullName>
    </recommendedName>
</protein>
<proteinExistence type="predicted"/>
<feature type="transmembrane region" description="Helical" evidence="1">
    <location>
        <begin position="33"/>
        <end position="52"/>
    </location>
</feature>
<gene>
    <name evidence="2" type="ORF">PPENT_87.1.T0140010</name>
</gene>
<dbReference type="AlphaFoldDB" id="A0A8S1T0I9"/>
<evidence type="ECO:0000313" key="3">
    <source>
        <dbReference type="Proteomes" id="UP000689195"/>
    </source>
</evidence>
<keyword evidence="1" id="KW-0472">Membrane</keyword>
<reference evidence="2" key="1">
    <citation type="submission" date="2021-01" db="EMBL/GenBank/DDBJ databases">
        <authorList>
            <consortium name="Genoscope - CEA"/>
            <person name="William W."/>
        </authorList>
    </citation>
    <scope>NUCLEOTIDE SEQUENCE</scope>
</reference>
<dbReference type="GO" id="GO:0008270">
    <property type="term" value="F:zinc ion binding"/>
    <property type="evidence" value="ECO:0007669"/>
    <property type="project" value="TreeGrafter"/>
</dbReference>
<keyword evidence="3" id="KW-1185">Reference proteome</keyword>
<name>A0A8S1T0I9_9CILI</name>
<comment type="caution">
    <text evidence="2">The sequence shown here is derived from an EMBL/GenBank/DDBJ whole genome shotgun (WGS) entry which is preliminary data.</text>
</comment>
<sequence length="494" mass="58380">MQRAFKFFRKIDSFGVDFNPAINNKMSFSYKTILGGIFTLIIYSLSAAYFVYEMYRWMNMDMVPIVTTEIHSFNDDIENLLDESNASIEFEIYNTANEKELVNPFNQTQLVLTPILKNYSNGKEQAVGYNFSQYVAENVFSPKLRLNSKSEYQISFARCTKDMLVEGQECASQDIMNDFFNQSGNELQVNVILKIVDPRTFMERQIKKTYAMILEEIECQITKISMEYTHYQIYKDFIFPTPLNKIFVSETVEQTTYGTKDYCSKRFVEESYALLWITTSQVAYVQRMQYPEIGDILANIGSIVEVLFLIEFLIYKINEECLIRSMQEQILSFYYPELEYIKFKKNCFGLITKCSLYSQDINPKSYIKFKNKISKLMNCKFNYLNLIYEVSRLQFLIQSIIRKEEIYQSHQVGIKLQLEKESENDQMYNLKDEDNEEGLLDSGKIIYERKLTYKDSLLLSSLNRNLNLEEDYIDQELISDRNFFEINRINRTKI</sequence>
<dbReference type="EMBL" id="CAJJDO010000014">
    <property type="protein sequence ID" value="CAD8144987.1"/>
    <property type="molecule type" value="Genomic_DNA"/>
</dbReference>
<evidence type="ECO:0008006" key="4">
    <source>
        <dbReference type="Google" id="ProtNLM"/>
    </source>
</evidence>
<keyword evidence="1" id="KW-1133">Transmembrane helix</keyword>
<organism evidence="2 3">
    <name type="scientific">Paramecium pentaurelia</name>
    <dbReference type="NCBI Taxonomy" id="43138"/>
    <lineage>
        <taxon>Eukaryota</taxon>
        <taxon>Sar</taxon>
        <taxon>Alveolata</taxon>
        <taxon>Ciliophora</taxon>
        <taxon>Intramacronucleata</taxon>
        <taxon>Oligohymenophorea</taxon>
        <taxon>Peniculida</taxon>
        <taxon>Parameciidae</taxon>
        <taxon>Paramecium</taxon>
    </lineage>
</organism>
<dbReference type="PANTHER" id="PTHR12621:SF7">
    <property type="entry name" value="CYSTEINE AND HISTIDINE-RICH DOMAIN-CONTAINING PROTEIN 1"/>
    <property type="match status" value="1"/>
</dbReference>
<dbReference type="OrthoDB" id="291544at2759"/>
<keyword evidence="1" id="KW-0812">Transmembrane</keyword>